<protein>
    <recommendedName>
        <fullName evidence="3">TRASH domain-containing protein</fullName>
    </recommendedName>
</protein>
<organism evidence="1 2">
    <name type="scientific">Streptomyces rhizosphaericus</name>
    <dbReference type="NCBI Taxonomy" id="114699"/>
    <lineage>
        <taxon>Bacteria</taxon>
        <taxon>Bacillati</taxon>
        <taxon>Actinomycetota</taxon>
        <taxon>Actinomycetes</taxon>
        <taxon>Kitasatosporales</taxon>
        <taxon>Streptomycetaceae</taxon>
        <taxon>Streptomyces</taxon>
        <taxon>Streptomyces violaceusniger group</taxon>
    </lineage>
</organism>
<dbReference type="EMBL" id="BAAAIE010000020">
    <property type="protein sequence ID" value="GAA0980347.1"/>
    <property type="molecule type" value="Genomic_DNA"/>
</dbReference>
<comment type="caution">
    <text evidence="1">The sequence shown here is derived from an EMBL/GenBank/DDBJ whole genome shotgun (WGS) entry which is preliminary data.</text>
</comment>
<evidence type="ECO:0008006" key="3">
    <source>
        <dbReference type="Google" id="ProtNLM"/>
    </source>
</evidence>
<name>A0ABN1SAF8_9ACTN</name>
<evidence type="ECO:0000313" key="2">
    <source>
        <dbReference type="Proteomes" id="UP001500033"/>
    </source>
</evidence>
<proteinExistence type="predicted"/>
<dbReference type="Proteomes" id="UP001500033">
    <property type="component" value="Unassembled WGS sequence"/>
</dbReference>
<reference evidence="1 2" key="1">
    <citation type="journal article" date="2019" name="Int. J. Syst. Evol. Microbiol.">
        <title>The Global Catalogue of Microorganisms (GCM) 10K type strain sequencing project: providing services to taxonomists for standard genome sequencing and annotation.</title>
        <authorList>
            <consortium name="The Broad Institute Genomics Platform"/>
            <consortium name="The Broad Institute Genome Sequencing Center for Infectious Disease"/>
            <person name="Wu L."/>
            <person name="Ma J."/>
        </authorList>
    </citation>
    <scope>NUCLEOTIDE SEQUENCE [LARGE SCALE GENOMIC DNA]</scope>
    <source>
        <strain evidence="1 2">JCM 11445</strain>
    </source>
</reference>
<evidence type="ECO:0000313" key="1">
    <source>
        <dbReference type="EMBL" id="GAA0980347.1"/>
    </source>
</evidence>
<sequence length="66" mass="7130">MTPRVCASCQTTTSQPVAVAVEHSASAGGRTIYACPGKCAGSFPPQRDPFDRGTLMTRYVPVRRMR</sequence>
<keyword evidence="2" id="KW-1185">Reference proteome</keyword>
<accession>A0ABN1SAF8</accession>
<gene>
    <name evidence="1" type="ORF">GCM10009576_037240</name>
</gene>